<keyword evidence="4" id="KW-1133">Transmembrane helix</keyword>
<dbReference type="Pfam" id="PF11807">
    <property type="entry name" value="UstYa"/>
    <property type="match status" value="1"/>
</dbReference>
<dbReference type="PANTHER" id="PTHR33365">
    <property type="entry name" value="YALI0B05434P"/>
    <property type="match status" value="1"/>
</dbReference>
<evidence type="ECO:0000313" key="6">
    <source>
        <dbReference type="Proteomes" id="UP000076871"/>
    </source>
</evidence>
<evidence type="ECO:0000256" key="3">
    <source>
        <dbReference type="ARBA" id="ARBA00035112"/>
    </source>
</evidence>
<organism evidence="5 6">
    <name type="scientific">Laetiporus sulphureus 93-53</name>
    <dbReference type="NCBI Taxonomy" id="1314785"/>
    <lineage>
        <taxon>Eukaryota</taxon>
        <taxon>Fungi</taxon>
        <taxon>Dikarya</taxon>
        <taxon>Basidiomycota</taxon>
        <taxon>Agaricomycotina</taxon>
        <taxon>Agaricomycetes</taxon>
        <taxon>Polyporales</taxon>
        <taxon>Laetiporus</taxon>
    </lineage>
</organism>
<protein>
    <recommendedName>
        <fullName evidence="7">Oxidase ustYa</fullName>
    </recommendedName>
</protein>
<sequence length="187" mass="21719">MRFQSVMSLALWLLSVINLLYILRSFKALISRPQLQYSYRGHDHPQYLPFSDELVEMVIEESVHYPLQGLASDGQWDSLSSESYGYVRLGTDDRLFAVTMFHELHCLRMLNFAFGKEGIATPEHIRHCLGYLRDGILCTPDLTLEPGDFEERDFEVERMGATHFCRDWSAVYPIMDENYAVWKAKPS</sequence>
<dbReference type="GeneID" id="63827989"/>
<dbReference type="GO" id="GO:0016491">
    <property type="term" value="F:oxidoreductase activity"/>
    <property type="evidence" value="ECO:0007669"/>
    <property type="project" value="UniProtKB-KW"/>
</dbReference>
<dbReference type="PANTHER" id="PTHR33365:SF11">
    <property type="entry name" value="TAT PATHWAY SIGNAL SEQUENCE"/>
    <property type="match status" value="1"/>
</dbReference>
<comment type="pathway">
    <text evidence="1">Mycotoxin biosynthesis.</text>
</comment>
<accession>A0A165BWR5</accession>
<dbReference type="GO" id="GO:0043386">
    <property type="term" value="P:mycotoxin biosynthetic process"/>
    <property type="evidence" value="ECO:0007669"/>
    <property type="project" value="InterPro"/>
</dbReference>
<reference evidence="5 6" key="1">
    <citation type="journal article" date="2016" name="Mol. Biol. Evol.">
        <title>Comparative Genomics of Early-Diverging Mushroom-Forming Fungi Provides Insights into the Origins of Lignocellulose Decay Capabilities.</title>
        <authorList>
            <person name="Nagy L.G."/>
            <person name="Riley R."/>
            <person name="Tritt A."/>
            <person name="Adam C."/>
            <person name="Daum C."/>
            <person name="Floudas D."/>
            <person name="Sun H."/>
            <person name="Yadav J.S."/>
            <person name="Pangilinan J."/>
            <person name="Larsson K.H."/>
            <person name="Matsuura K."/>
            <person name="Barry K."/>
            <person name="Labutti K."/>
            <person name="Kuo R."/>
            <person name="Ohm R.A."/>
            <person name="Bhattacharya S.S."/>
            <person name="Shirouzu T."/>
            <person name="Yoshinaga Y."/>
            <person name="Martin F.M."/>
            <person name="Grigoriev I.V."/>
            <person name="Hibbett D.S."/>
        </authorList>
    </citation>
    <scope>NUCLEOTIDE SEQUENCE [LARGE SCALE GENOMIC DNA]</scope>
    <source>
        <strain evidence="5 6">93-53</strain>
    </source>
</reference>
<evidence type="ECO:0000256" key="2">
    <source>
        <dbReference type="ARBA" id="ARBA00023002"/>
    </source>
</evidence>
<comment type="similarity">
    <text evidence="3">Belongs to the ustYa family.</text>
</comment>
<dbReference type="InParanoid" id="A0A165BWR5"/>
<keyword evidence="2" id="KW-0560">Oxidoreductase</keyword>
<gene>
    <name evidence="5" type="ORF">LAESUDRAFT_739017</name>
</gene>
<keyword evidence="4" id="KW-0812">Transmembrane</keyword>
<keyword evidence="6" id="KW-1185">Reference proteome</keyword>
<evidence type="ECO:0000256" key="1">
    <source>
        <dbReference type="ARBA" id="ARBA00004685"/>
    </source>
</evidence>
<dbReference type="OrthoDB" id="3687641at2759"/>
<dbReference type="EMBL" id="KV427659">
    <property type="protein sequence ID" value="KZT01793.1"/>
    <property type="molecule type" value="Genomic_DNA"/>
</dbReference>
<dbReference type="RefSeq" id="XP_040759533.1">
    <property type="nucleotide sequence ID" value="XM_040910960.1"/>
</dbReference>
<proteinExistence type="inferred from homology"/>
<dbReference type="InterPro" id="IPR021765">
    <property type="entry name" value="UstYa-like"/>
</dbReference>
<evidence type="ECO:0000313" key="5">
    <source>
        <dbReference type="EMBL" id="KZT01793.1"/>
    </source>
</evidence>
<evidence type="ECO:0008006" key="7">
    <source>
        <dbReference type="Google" id="ProtNLM"/>
    </source>
</evidence>
<dbReference type="Proteomes" id="UP000076871">
    <property type="component" value="Unassembled WGS sequence"/>
</dbReference>
<dbReference type="AlphaFoldDB" id="A0A165BWR5"/>
<evidence type="ECO:0000256" key="4">
    <source>
        <dbReference type="SAM" id="Phobius"/>
    </source>
</evidence>
<keyword evidence="4" id="KW-0472">Membrane</keyword>
<name>A0A165BWR5_9APHY</name>
<feature type="transmembrane region" description="Helical" evidence="4">
    <location>
        <begin position="6"/>
        <end position="23"/>
    </location>
</feature>